<name>A0ABW8TKT6_9CLOT</name>
<dbReference type="RefSeq" id="WP_406789524.1">
    <property type="nucleotide sequence ID" value="NZ_JBJIAA010000022.1"/>
</dbReference>
<dbReference type="PROSITE" id="PS50005">
    <property type="entry name" value="TPR"/>
    <property type="match status" value="1"/>
</dbReference>
<dbReference type="PANTHER" id="PTHR10098:SF108">
    <property type="entry name" value="TETRATRICOPEPTIDE REPEAT PROTEIN 28"/>
    <property type="match status" value="1"/>
</dbReference>
<accession>A0ABW8TKT6</accession>
<reference evidence="3 4" key="1">
    <citation type="submission" date="2024-11" db="EMBL/GenBank/DDBJ databases">
        <authorList>
            <person name="Heng Y.C."/>
            <person name="Lim A.C.H."/>
            <person name="Lee J.K.Y."/>
            <person name="Kittelmann S."/>
        </authorList>
    </citation>
    <scope>NUCLEOTIDE SEQUENCE [LARGE SCALE GENOMIC DNA]</scope>
    <source>
        <strain evidence="3 4">WILCCON 0114</strain>
    </source>
</reference>
<dbReference type="Pfam" id="PF13181">
    <property type="entry name" value="TPR_8"/>
    <property type="match status" value="1"/>
</dbReference>
<sequence length="431" mass="50229">MEKCIVISDGDKLKAIRKKYNLKQDEISGKDITRNLISEIETNKASITKKTAEVIIKNLTELAKQKDFKVTETVEYLMENQVLQANKVLDDYIEELNTLVISKDGSFIETLKKAEVFLIDWDIKDKKLKIYELAGDYFCNNNEIYKSVVYYEKASALLSRMFLDKERLILSRKLSIVYGRMGNYEKTIECCEFALSCFQDMPLKDKVILRYNNALAYKLINNLELAMKNIDISEKLVDKNDAMYIKILNNKGNCFYEMKRYEEAIGVFNEIWRLIDKNEKDKCLINLINIVNSYWYSGMKDKSIESFNAVIKELPNLNNSGLCVANIYFEIGKIYARLDKFDLTEEYYLKALDFSEKQKNYVLANNILSHLIELYTITKNGDKMDNIKETAFRLANVQCKVNNDIMYKLIVFYTENNKAIANQVAKFALNF</sequence>
<dbReference type="SMART" id="SM00028">
    <property type="entry name" value="TPR"/>
    <property type="match status" value="6"/>
</dbReference>
<dbReference type="InterPro" id="IPR010982">
    <property type="entry name" value="Lambda_DNA-bd_dom_sf"/>
</dbReference>
<evidence type="ECO:0000313" key="3">
    <source>
        <dbReference type="EMBL" id="MFL0252866.1"/>
    </source>
</evidence>
<feature type="domain" description="HTH cro/C1-type" evidence="2">
    <location>
        <begin position="13"/>
        <end position="65"/>
    </location>
</feature>
<dbReference type="PROSITE" id="PS50943">
    <property type="entry name" value="HTH_CROC1"/>
    <property type="match status" value="1"/>
</dbReference>
<keyword evidence="4" id="KW-1185">Reference proteome</keyword>
<proteinExistence type="predicted"/>
<evidence type="ECO:0000256" key="1">
    <source>
        <dbReference type="PROSITE-ProRule" id="PRU00339"/>
    </source>
</evidence>
<feature type="repeat" description="TPR" evidence="1">
    <location>
        <begin position="325"/>
        <end position="358"/>
    </location>
</feature>
<dbReference type="EMBL" id="JBJIAA010000022">
    <property type="protein sequence ID" value="MFL0252866.1"/>
    <property type="molecule type" value="Genomic_DNA"/>
</dbReference>
<gene>
    <name evidence="3" type="ORF">ACJDT4_20880</name>
</gene>
<evidence type="ECO:0000313" key="4">
    <source>
        <dbReference type="Proteomes" id="UP001623592"/>
    </source>
</evidence>
<dbReference type="InterPro" id="IPR019734">
    <property type="entry name" value="TPR_rpt"/>
</dbReference>
<dbReference type="CDD" id="cd00093">
    <property type="entry name" value="HTH_XRE"/>
    <property type="match status" value="1"/>
</dbReference>
<protein>
    <submittedName>
        <fullName evidence="3">XRE family transcriptional regulator</fullName>
    </submittedName>
</protein>
<dbReference type="Proteomes" id="UP001623592">
    <property type="component" value="Unassembled WGS sequence"/>
</dbReference>
<dbReference type="Gene3D" id="1.25.40.10">
    <property type="entry name" value="Tetratricopeptide repeat domain"/>
    <property type="match status" value="2"/>
</dbReference>
<dbReference type="InterPro" id="IPR011990">
    <property type="entry name" value="TPR-like_helical_dom_sf"/>
</dbReference>
<dbReference type="SUPFAM" id="SSF47413">
    <property type="entry name" value="lambda repressor-like DNA-binding domains"/>
    <property type="match status" value="1"/>
</dbReference>
<organism evidence="3 4">
    <name type="scientific">Clostridium neuense</name>
    <dbReference type="NCBI Taxonomy" id="1728934"/>
    <lineage>
        <taxon>Bacteria</taxon>
        <taxon>Bacillati</taxon>
        <taxon>Bacillota</taxon>
        <taxon>Clostridia</taxon>
        <taxon>Eubacteriales</taxon>
        <taxon>Clostridiaceae</taxon>
        <taxon>Clostridium</taxon>
    </lineage>
</organism>
<dbReference type="SUPFAM" id="SSF48452">
    <property type="entry name" value="TPR-like"/>
    <property type="match status" value="1"/>
</dbReference>
<comment type="caution">
    <text evidence="3">The sequence shown here is derived from an EMBL/GenBank/DDBJ whole genome shotgun (WGS) entry which is preliminary data.</text>
</comment>
<dbReference type="InterPro" id="IPR001387">
    <property type="entry name" value="Cro/C1-type_HTH"/>
</dbReference>
<keyword evidence="1" id="KW-0802">TPR repeat</keyword>
<dbReference type="Gene3D" id="1.10.260.40">
    <property type="entry name" value="lambda repressor-like DNA-binding domains"/>
    <property type="match status" value="1"/>
</dbReference>
<evidence type="ECO:0000259" key="2">
    <source>
        <dbReference type="PROSITE" id="PS50943"/>
    </source>
</evidence>
<dbReference type="PANTHER" id="PTHR10098">
    <property type="entry name" value="RAPSYN-RELATED"/>
    <property type="match status" value="1"/>
</dbReference>